<dbReference type="Proteomes" id="UP000600547">
    <property type="component" value="Unassembled WGS sequence"/>
</dbReference>
<gene>
    <name evidence="2" type="ORF">GCM10008956_33240</name>
</gene>
<dbReference type="PANTHER" id="PTHR47432:SF1">
    <property type="entry name" value="CELL WALL ASSEMBLY REGULATOR SMI1"/>
    <property type="match status" value="1"/>
</dbReference>
<evidence type="ECO:0000313" key="3">
    <source>
        <dbReference type="Proteomes" id="UP000600547"/>
    </source>
</evidence>
<dbReference type="RefSeq" id="WP_189062768.1">
    <property type="nucleotide sequence ID" value="NZ_BMQG01000015.1"/>
</dbReference>
<comment type="caution">
    <text evidence="2">The sequence shown here is derived from an EMBL/GenBank/DDBJ whole genome shotgun (WGS) entry which is preliminary data.</text>
</comment>
<keyword evidence="3" id="KW-1185">Reference proteome</keyword>
<name>A0A8H9L8A3_9DEIO</name>
<dbReference type="SMART" id="SM00860">
    <property type="entry name" value="SMI1_KNR4"/>
    <property type="match status" value="1"/>
</dbReference>
<organism evidence="2 3">
    <name type="scientific">Deinococcus arenae</name>
    <dbReference type="NCBI Taxonomy" id="1452751"/>
    <lineage>
        <taxon>Bacteria</taxon>
        <taxon>Thermotogati</taxon>
        <taxon>Deinococcota</taxon>
        <taxon>Deinococci</taxon>
        <taxon>Deinococcales</taxon>
        <taxon>Deinococcaceae</taxon>
        <taxon>Deinococcus</taxon>
    </lineage>
</organism>
<feature type="domain" description="Knr4/Smi1-like" evidence="1">
    <location>
        <begin position="24"/>
        <end position="169"/>
    </location>
</feature>
<dbReference type="SUPFAM" id="SSF160631">
    <property type="entry name" value="SMI1/KNR4-like"/>
    <property type="match status" value="1"/>
</dbReference>
<evidence type="ECO:0000259" key="1">
    <source>
        <dbReference type="SMART" id="SM00860"/>
    </source>
</evidence>
<dbReference type="InterPro" id="IPR051873">
    <property type="entry name" value="KNR4/SMI1_regulator"/>
</dbReference>
<protein>
    <recommendedName>
        <fullName evidence="1">Knr4/Smi1-like domain-containing protein</fullName>
    </recommendedName>
</protein>
<sequence>MTHDLDPVRTILTWLRAAHPALLPTSPEETETQLRALEQDLGVALPADLRHYFQVLGPYLIAHEHGLFYGMTALPLSAALQERADFSSPGSVFLSPECPAAEAADPPGTVRLVGFDAGWLPVAHDHSGAYLAVDLHPAAGGQVGQIINFGLRERTRFVLASSITEFFAHLLEHLAAGRVEVDCEAGVVEVRFTDPEITHPLDLCEQGGASALRPAEVTPFTDV</sequence>
<dbReference type="PANTHER" id="PTHR47432">
    <property type="entry name" value="CELL WALL ASSEMBLY REGULATOR SMI1"/>
    <property type="match status" value="1"/>
</dbReference>
<proteinExistence type="predicted"/>
<dbReference type="AlphaFoldDB" id="A0A8H9L8A3"/>
<evidence type="ECO:0000313" key="2">
    <source>
        <dbReference type="EMBL" id="GGM54714.1"/>
    </source>
</evidence>
<dbReference type="InterPro" id="IPR018958">
    <property type="entry name" value="Knr4/Smi1-like_dom"/>
</dbReference>
<dbReference type="Pfam" id="PF09346">
    <property type="entry name" value="SMI1_KNR4"/>
    <property type="match status" value="1"/>
</dbReference>
<dbReference type="InterPro" id="IPR037883">
    <property type="entry name" value="Knr4/Smi1-like_sf"/>
</dbReference>
<accession>A0A8H9L8A3</accession>
<reference evidence="3" key="1">
    <citation type="journal article" date="2019" name="Int. J. Syst. Evol. Microbiol.">
        <title>The Global Catalogue of Microorganisms (GCM) 10K type strain sequencing project: providing services to taxonomists for standard genome sequencing and annotation.</title>
        <authorList>
            <consortium name="The Broad Institute Genomics Platform"/>
            <consortium name="The Broad Institute Genome Sequencing Center for Infectious Disease"/>
            <person name="Wu L."/>
            <person name="Ma J."/>
        </authorList>
    </citation>
    <scope>NUCLEOTIDE SEQUENCE [LARGE SCALE GENOMIC DNA]</scope>
    <source>
        <strain evidence="3">JCM 31047</strain>
    </source>
</reference>
<dbReference type="EMBL" id="BMQG01000015">
    <property type="protein sequence ID" value="GGM54714.1"/>
    <property type="molecule type" value="Genomic_DNA"/>
</dbReference>